<evidence type="ECO:0000256" key="10">
    <source>
        <dbReference type="SAM" id="Phobius"/>
    </source>
</evidence>
<feature type="domain" description="Cadherin" evidence="11">
    <location>
        <begin position="3"/>
        <end position="92"/>
    </location>
</feature>
<feature type="non-terminal residue" evidence="12">
    <location>
        <position position="1"/>
    </location>
</feature>
<dbReference type="InterPro" id="IPR002126">
    <property type="entry name" value="Cadherin-like_dom"/>
</dbReference>
<dbReference type="PANTHER" id="PTHR24025:SF23">
    <property type="entry name" value="NEURAL-CADHERIN"/>
    <property type="match status" value="1"/>
</dbReference>
<keyword evidence="6 10" id="KW-1133">Transmembrane helix</keyword>
<evidence type="ECO:0000256" key="3">
    <source>
        <dbReference type="ARBA" id="ARBA00022737"/>
    </source>
</evidence>
<keyword evidence="2 10" id="KW-0812">Transmembrane</keyword>
<keyword evidence="3" id="KW-0677">Repeat</keyword>
<evidence type="ECO:0000256" key="1">
    <source>
        <dbReference type="ARBA" id="ARBA00004370"/>
    </source>
</evidence>
<reference evidence="12" key="1">
    <citation type="submission" date="2019-05" db="EMBL/GenBank/DDBJ databases">
        <title>Annotation for the trematode Paragonimus heterotremus.</title>
        <authorList>
            <person name="Choi Y.-J."/>
        </authorList>
    </citation>
    <scope>NUCLEOTIDE SEQUENCE</scope>
    <source>
        <strain evidence="12">LC</strain>
    </source>
</reference>
<comment type="subcellular location">
    <subcellularLocation>
        <location evidence="1">Membrane</location>
    </subcellularLocation>
</comment>
<dbReference type="InterPro" id="IPR020894">
    <property type="entry name" value="Cadherin_CS"/>
</dbReference>
<dbReference type="CDD" id="cd11304">
    <property type="entry name" value="Cadherin_repeat"/>
    <property type="match status" value="4"/>
</dbReference>
<dbReference type="SUPFAM" id="SSF49313">
    <property type="entry name" value="Cadherin-like"/>
    <property type="match status" value="4"/>
</dbReference>
<dbReference type="PRINTS" id="PR00205">
    <property type="entry name" value="CADHERIN"/>
</dbReference>
<evidence type="ECO:0000259" key="11">
    <source>
        <dbReference type="PROSITE" id="PS50268"/>
    </source>
</evidence>
<dbReference type="Pfam" id="PF00028">
    <property type="entry name" value="Cadherin"/>
    <property type="match status" value="3"/>
</dbReference>
<sequence>VYDPDFEGTDHVECHLQSTNFTLIRTNQIHESSEINAFTLPVSYRLQTTVELDREQNPIQSVVISCMDGVGHLTERNLTVHILDQNDNPPVFILNEFIFQIEENAPSGTQLRRVEKPMNADLQQLPSYLSKSFINQNHLLAVDPDFGQNAEVFYKLMENDRNVSNFNIDSNTGILSTAVTFDHEARTSYVFQVVAVDQGVPQRTGTANIKVMILDINDNCPQFSQSDYTFHILENQPESTQIGRVAATDVDSEEFGPVHYFLSSDLDALIFHMDQRTGSLRSRQVLDRERQARYVFRVLARDGNVQISQTAVKSIKDVKLTGTATVTVVVEDDNDNWPLFVSPNATANTLAIAVDETLGHRLAYVQATDADEGENALISYHILSGNTNGLFGLDKATGLLYLAGTPSHVLVEGRSAQLQLSNRTDHQEQGTVDSIIPSFHSLVLEACDHGKPPKQKCTTFKNLKIFIKNIRDGEFGAIERDKNTASTKLLEANDKTDSQSRRMKESESPDRYIPGTIASQSNAVLFGMARAKTFGRYTMNEIIIICLSVLFTVVLVTTLLLVCLLRRRSPGYFAQQKMIGEDVDGTWSADVRNITPSMDNVQKPASPMGNLPKIHKSVGHAETTVNTSYIFSESVTGNSGKDEGIKSQTFSEEGLDSIENSFITNSRSDSRYQKIPHPSVGNRRDSVHYQRSEDVSQFEHPLTLENPLIDQRGPFPPAIQKRQSMIPNHFDDYQALDYLGLVSSTVLGKYPPIYSPNQYRFTLSPATTNPLIHLPRSPLPQEICRENSVQLTHTNRPFIAPTQHGNNFMQHYRISHLHSRSQPQPVDGARYTPYSVLSPIPDRSIVTTVAAPFSSKPGLYALKTLKVPTFRLMAKSDQHVNGSQYDPRQTRYPLQSHTYYDIRQPDQFVFNNDSMIDSVDSSVTVNNCRLSKSKSQQISLFRDPKELTKTGLSSELEEHDTTLMNMEPQESGPKHHSDTTIKTERTNWRCSKQPDSMWQTRRSELTLPRKMAKQSSPVQTEMDDTRYVPAAYHEASFV</sequence>
<dbReference type="AlphaFoldDB" id="A0A8J4WK60"/>
<dbReference type="GO" id="GO:0005886">
    <property type="term" value="C:plasma membrane"/>
    <property type="evidence" value="ECO:0007669"/>
    <property type="project" value="InterPro"/>
</dbReference>
<dbReference type="Proteomes" id="UP000748531">
    <property type="component" value="Unassembled WGS sequence"/>
</dbReference>
<keyword evidence="7 10" id="KW-0472">Membrane</keyword>
<evidence type="ECO:0000313" key="13">
    <source>
        <dbReference type="Proteomes" id="UP000748531"/>
    </source>
</evidence>
<evidence type="ECO:0000256" key="5">
    <source>
        <dbReference type="ARBA" id="ARBA00022889"/>
    </source>
</evidence>
<feature type="compositionally biased region" description="Basic and acidic residues" evidence="9">
    <location>
        <begin position="493"/>
        <end position="510"/>
    </location>
</feature>
<organism evidence="12 13">
    <name type="scientific">Paragonimus heterotremus</name>
    <dbReference type="NCBI Taxonomy" id="100268"/>
    <lineage>
        <taxon>Eukaryota</taxon>
        <taxon>Metazoa</taxon>
        <taxon>Spiralia</taxon>
        <taxon>Lophotrochozoa</taxon>
        <taxon>Platyhelminthes</taxon>
        <taxon>Trematoda</taxon>
        <taxon>Digenea</taxon>
        <taxon>Plagiorchiida</taxon>
        <taxon>Troglotremata</taxon>
        <taxon>Troglotrematidae</taxon>
        <taxon>Paragonimus</taxon>
    </lineage>
</organism>
<evidence type="ECO:0000256" key="9">
    <source>
        <dbReference type="SAM" id="MobiDB-lite"/>
    </source>
</evidence>
<comment type="caution">
    <text evidence="12">The sequence shown here is derived from an EMBL/GenBank/DDBJ whole genome shotgun (WGS) entry which is preliminary data.</text>
</comment>
<dbReference type="FunFam" id="2.60.40.60:FF:000020">
    <property type="entry name" value="Dachsous cadherin-related 1b"/>
    <property type="match status" value="1"/>
</dbReference>
<dbReference type="InterPro" id="IPR015919">
    <property type="entry name" value="Cadherin-like_sf"/>
</dbReference>
<gene>
    <name evidence="12" type="ORF">PHET_02068</name>
</gene>
<feature type="region of interest" description="Disordered" evidence="9">
    <location>
        <begin position="662"/>
        <end position="684"/>
    </location>
</feature>
<dbReference type="GO" id="GO:0007156">
    <property type="term" value="P:homophilic cell adhesion via plasma membrane adhesion molecules"/>
    <property type="evidence" value="ECO:0007669"/>
    <property type="project" value="InterPro"/>
</dbReference>
<evidence type="ECO:0000256" key="6">
    <source>
        <dbReference type="ARBA" id="ARBA00022989"/>
    </source>
</evidence>
<dbReference type="PROSITE" id="PS50268">
    <property type="entry name" value="CADHERIN_2"/>
    <property type="match status" value="4"/>
</dbReference>
<keyword evidence="13" id="KW-1185">Reference proteome</keyword>
<dbReference type="EMBL" id="LUCH01000657">
    <property type="protein sequence ID" value="KAF5404616.1"/>
    <property type="molecule type" value="Genomic_DNA"/>
</dbReference>
<accession>A0A8J4WK60</accession>
<feature type="domain" description="Cadherin" evidence="11">
    <location>
        <begin position="224"/>
        <end position="340"/>
    </location>
</feature>
<evidence type="ECO:0000256" key="8">
    <source>
        <dbReference type="PROSITE-ProRule" id="PRU00043"/>
    </source>
</evidence>
<dbReference type="PANTHER" id="PTHR24025">
    <property type="entry name" value="DESMOGLEIN FAMILY MEMBER"/>
    <property type="match status" value="1"/>
</dbReference>
<dbReference type="GO" id="GO:0005911">
    <property type="term" value="C:cell-cell junction"/>
    <property type="evidence" value="ECO:0007669"/>
    <property type="project" value="TreeGrafter"/>
</dbReference>
<name>A0A8J4WK60_9TREM</name>
<feature type="transmembrane region" description="Helical" evidence="10">
    <location>
        <begin position="542"/>
        <end position="565"/>
    </location>
</feature>
<evidence type="ECO:0000256" key="7">
    <source>
        <dbReference type="ARBA" id="ARBA00023136"/>
    </source>
</evidence>
<protein>
    <recommendedName>
        <fullName evidence="11">Cadherin domain-containing protein</fullName>
    </recommendedName>
</protein>
<evidence type="ECO:0000256" key="4">
    <source>
        <dbReference type="ARBA" id="ARBA00022837"/>
    </source>
</evidence>
<dbReference type="OrthoDB" id="6252479at2759"/>
<feature type="domain" description="Cadherin" evidence="11">
    <location>
        <begin position="344"/>
        <end position="475"/>
    </location>
</feature>
<evidence type="ECO:0000256" key="2">
    <source>
        <dbReference type="ARBA" id="ARBA00022692"/>
    </source>
</evidence>
<feature type="region of interest" description="Disordered" evidence="9">
    <location>
        <begin position="493"/>
        <end position="513"/>
    </location>
</feature>
<dbReference type="FunFam" id="2.60.40.60:FF:000092">
    <property type="entry name" value="Protocadherin 8"/>
    <property type="match status" value="1"/>
</dbReference>
<evidence type="ECO:0000313" key="12">
    <source>
        <dbReference type="EMBL" id="KAF5404616.1"/>
    </source>
</evidence>
<keyword evidence="4 8" id="KW-0106">Calcium</keyword>
<dbReference type="GO" id="GO:0005509">
    <property type="term" value="F:calcium ion binding"/>
    <property type="evidence" value="ECO:0007669"/>
    <property type="project" value="UniProtKB-UniRule"/>
</dbReference>
<dbReference type="PROSITE" id="PS00232">
    <property type="entry name" value="CADHERIN_1"/>
    <property type="match status" value="3"/>
</dbReference>
<feature type="domain" description="Cadherin" evidence="11">
    <location>
        <begin position="93"/>
        <end position="223"/>
    </location>
</feature>
<keyword evidence="5" id="KW-0130">Cell adhesion</keyword>
<dbReference type="Gene3D" id="2.60.40.60">
    <property type="entry name" value="Cadherins"/>
    <property type="match status" value="4"/>
</dbReference>
<dbReference type="SMART" id="SM00112">
    <property type="entry name" value="CA"/>
    <property type="match status" value="4"/>
</dbReference>
<dbReference type="InterPro" id="IPR050971">
    <property type="entry name" value="Cadherin-domain_protein"/>
</dbReference>
<proteinExistence type="predicted"/>